<name>A0A9Q1F6D9_SYNKA</name>
<gene>
    <name evidence="1" type="ORF">SKAU_G00235330</name>
</gene>
<sequence>MKFSEWKVQVQAMLRAQALTEDQQTDFFLGALEGTAWREEPGREGENGALLWDQFQLGLEDGPIKQELLQQVRRQNSLTFRQVYIEAHARKWTWSSGRRKGAIKRQPLAVVGHVGGEKTDPQEEEQQREGMLGRCPQVEMEVSGQKFPCLLNTGSQVTLFSEQYYQWWLGDRPMQNPTILECLNLRAANGLQIPFTGYAVSDFVVGGVHVPKKGLVIVWDDCLGSEWGVLGMNVIQHCWGERDPAQIPAHSEVVRWAQVSNGGLAEGQCGLVEDGGEWKVACGLVLVQGGRVLLWIANAHPFPIELPRQRTLATIAGIDLSQVQGGCNRVLQTPSPGEVIIDVQTTEVPAGAGNPLDLPEAEGLTPD</sequence>
<comment type="caution">
    <text evidence="1">The sequence shown here is derived from an EMBL/GenBank/DDBJ whole genome shotgun (WGS) entry which is preliminary data.</text>
</comment>
<reference evidence="1" key="1">
    <citation type="journal article" date="2023" name="Science">
        <title>Genome structures resolve the early diversification of teleost fishes.</title>
        <authorList>
            <person name="Parey E."/>
            <person name="Louis A."/>
            <person name="Montfort J."/>
            <person name="Bouchez O."/>
            <person name="Roques C."/>
            <person name="Iampietro C."/>
            <person name="Lluch J."/>
            <person name="Castinel A."/>
            <person name="Donnadieu C."/>
            <person name="Desvignes T."/>
            <person name="Floi Bucao C."/>
            <person name="Jouanno E."/>
            <person name="Wen M."/>
            <person name="Mejri S."/>
            <person name="Dirks R."/>
            <person name="Jansen H."/>
            <person name="Henkel C."/>
            <person name="Chen W.J."/>
            <person name="Zahm M."/>
            <person name="Cabau C."/>
            <person name="Klopp C."/>
            <person name="Thompson A.W."/>
            <person name="Robinson-Rechavi M."/>
            <person name="Braasch I."/>
            <person name="Lecointre G."/>
            <person name="Bobe J."/>
            <person name="Postlethwait J.H."/>
            <person name="Berthelot C."/>
            <person name="Roest Crollius H."/>
            <person name="Guiguen Y."/>
        </authorList>
    </citation>
    <scope>NUCLEOTIDE SEQUENCE</scope>
    <source>
        <strain evidence="1">WJC10195</strain>
    </source>
</reference>
<dbReference type="AlphaFoldDB" id="A0A9Q1F6D9"/>
<evidence type="ECO:0000313" key="2">
    <source>
        <dbReference type="Proteomes" id="UP001152622"/>
    </source>
</evidence>
<dbReference type="EMBL" id="JAINUF010000008">
    <property type="protein sequence ID" value="KAJ8352057.1"/>
    <property type="molecule type" value="Genomic_DNA"/>
</dbReference>
<accession>A0A9Q1F6D9</accession>
<evidence type="ECO:0000313" key="1">
    <source>
        <dbReference type="EMBL" id="KAJ8352057.1"/>
    </source>
</evidence>
<keyword evidence="2" id="KW-1185">Reference proteome</keyword>
<dbReference type="Proteomes" id="UP001152622">
    <property type="component" value="Chromosome 8"/>
</dbReference>
<organism evidence="1 2">
    <name type="scientific">Synaphobranchus kaupii</name>
    <name type="common">Kaup's arrowtooth eel</name>
    <dbReference type="NCBI Taxonomy" id="118154"/>
    <lineage>
        <taxon>Eukaryota</taxon>
        <taxon>Metazoa</taxon>
        <taxon>Chordata</taxon>
        <taxon>Craniata</taxon>
        <taxon>Vertebrata</taxon>
        <taxon>Euteleostomi</taxon>
        <taxon>Actinopterygii</taxon>
        <taxon>Neopterygii</taxon>
        <taxon>Teleostei</taxon>
        <taxon>Anguilliformes</taxon>
        <taxon>Synaphobranchidae</taxon>
        <taxon>Synaphobranchus</taxon>
    </lineage>
</organism>
<protein>
    <submittedName>
        <fullName evidence="1">Uncharacterized protein</fullName>
    </submittedName>
</protein>
<dbReference type="InterPro" id="IPR021109">
    <property type="entry name" value="Peptidase_aspartic_dom_sf"/>
</dbReference>
<proteinExistence type="predicted"/>
<dbReference type="SUPFAM" id="SSF50630">
    <property type="entry name" value="Acid proteases"/>
    <property type="match status" value="1"/>
</dbReference>
<dbReference type="OrthoDB" id="6262013at2759"/>